<dbReference type="Gene3D" id="3.30.420.10">
    <property type="entry name" value="Ribonuclease H-like superfamily/Ribonuclease H"/>
    <property type="match status" value="1"/>
</dbReference>
<proteinExistence type="predicted"/>
<organism evidence="2 3">
    <name type="scientific">Catagonus wagneri</name>
    <name type="common">Chacoan peccary</name>
    <dbReference type="NCBI Taxonomy" id="51154"/>
    <lineage>
        <taxon>Eukaryota</taxon>
        <taxon>Metazoa</taxon>
        <taxon>Chordata</taxon>
        <taxon>Craniata</taxon>
        <taxon>Vertebrata</taxon>
        <taxon>Euteleostomi</taxon>
        <taxon>Mammalia</taxon>
        <taxon>Eutheria</taxon>
        <taxon>Laurasiatheria</taxon>
        <taxon>Artiodactyla</taxon>
        <taxon>Suina</taxon>
        <taxon>Tayassuidae</taxon>
        <taxon>Catagonus</taxon>
    </lineage>
</organism>
<name>A0A8C3YRA6_9CETA</name>
<dbReference type="PANTHER" id="PTHR22891">
    <property type="entry name" value="EUKARYOTIC TRANSLATION INITIATION FACTOR 2C"/>
    <property type="match status" value="1"/>
</dbReference>
<reference evidence="2" key="2">
    <citation type="submission" date="2025-09" db="UniProtKB">
        <authorList>
            <consortium name="Ensembl"/>
        </authorList>
    </citation>
    <scope>IDENTIFICATION</scope>
</reference>
<dbReference type="InterPro" id="IPR003165">
    <property type="entry name" value="Piwi"/>
</dbReference>
<dbReference type="Ensembl" id="ENSCWAT00000029546.1">
    <property type="protein sequence ID" value="ENSCWAP00000027255.1"/>
    <property type="gene ID" value="ENSCWAG00000020584.1"/>
</dbReference>
<evidence type="ECO:0000259" key="1">
    <source>
        <dbReference type="PROSITE" id="PS50822"/>
    </source>
</evidence>
<dbReference type="Pfam" id="PF02171">
    <property type="entry name" value="Piwi"/>
    <property type="match status" value="1"/>
</dbReference>
<sequence>MNLEVAKNSGPFVPSCSLHVFDFFSDALKLWYEQHSSLPCSIIAYRDGVGDGQLQALIDQELKQMEANSDTDHNLLSVRLTFIVVKKRINTRFFLKKPENGILNPPPGTVIDLEFVKEGTVTPTRYNVIHDTLYLSPDAVQSLTYTLCHMYYNFSGVIRVPAPCHYAHKLAYLVGQSLHQEPHESLSKHLFYL</sequence>
<dbReference type="PROSITE" id="PS50822">
    <property type="entry name" value="PIWI"/>
    <property type="match status" value="1"/>
</dbReference>
<protein>
    <recommendedName>
        <fullName evidence="1">Piwi domain-containing protein</fullName>
    </recommendedName>
</protein>
<reference evidence="2" key="1">
    <citation type="submission" date="2025-08" db="UniProtKB">
        <authorList>
            <consortium name="Ensembl"/>
        </authorList>
    </citation>
    <scope>IDENTIFICATION</scope>
</reference>
<dbReference type="AlphaFoldDB" id="A0A8C3YRA6"/>
<evidence type="ECO:0000313" key="2">
    <source>
        <dbReference type="Ensembl" id="ENSCWAP00000027255.1"/>
    </source>
</evidence>
<dbReference type="SUPFAM" id="SSF53098">
    <property type="entry name" value="Ribonuclease H-like"/>
    <property type="match status" value="1"/>
</dbReference>
<evidence type="ECO:0000313" key="3">
    <source>
        <dbReference type="Proteomes" id="UP000694540"/>
    </source>
</evidence>
<accession>A0A8C3YRA6</accession>
<dbReference type="SMART" id="SM00950">
    <property type="entry name" value="Piwi"/>
    <property type="match status" value="1"/>
</dbReference>
<dbReference type="GeneTree" id="ENSGT00950000183200"/>
<dbReference type="GO" id="GO:0003676">
    <property type="term" value="F:nucleic acid binding"/>
    <property type="evidence" value="ECO:0007669"/>
    <property type="project" value="InterPro"/>
</dbReference>
<keyword evidence="3" id="KW-1185">Reference proteome</keyword>
<dbReference type="InterPro" id="IPR012337">
    <property type="entry name" value="RNaseH-like_sf"/>
</dbReference>
<dbReference type="Proteomes" id="UP000694540">
    <property type="component" value="Unplaced"/>
</dbReference>
<feature type="domain" description="Piwi" evidence="1">
    <location>
        <begin position="1"/>
        <end position="179"/>
    </location>
</feature>
<dbReference type="InterPro" id="IPR036397">
    <property type="entry name" value="RNaseH_sf"/>
</dbReference>